<evidence type="ECO:0000256" key="4">
    <source>
        <dbReference type="ARBA" id="ARBA00022833"/>
    </source>
</evidence>
<dbReference type="SUPFAM" id="SSF51735">
    <property type="entry name" value="NAD(P)-binding Rossmann-fold domains"/>
    <property type="match status" value="1"/>
</dbReference>
<dbReference type="NCBIfam" id="TIGR00692">
    <property type="entry name" value="tdh"/>
    <property type="match status" value="1"/>
</dbReference>
<dbReference type="Pfam" id="PF00107">
    <property type="entry name" value="ADH_zinc_N"/>
    <property type="match status" value="1"/>
</dbReference>
<comment type="caution">
    <text evidence="10">The sequence shown here is derived from an EMBL/GenBank/DDBJ whole genome shotgun (WGS) entry which is preliminary data.</text>
</comment>
<proteinExistence type="inferred from homology"/>
<dbReference type="Proteomes" id="UP000886198">
    <property type="component" value="Unassembled WGS sequence"/>
</dbReference>
<evidence type="ECO:0000256" key="5">
    <source>
        <dbReference type="ARBA" id="ARBA00023002"/>
    </source>
</evidence>
<evidence type="ECO:0000256" key="3">
    <source>
        <dbReference type="ARBA" id="ARBA00022723"/>
    </source>
</evidence>
<dbReference type="InterPro" id="IPR004627">
    <property type="entry name" value="L-Threonine_3-DHase"/>
</dbReference>
<reference evidence="10" key="1">
    <citation type="journal article" date="2020" name="mSystems">
        <title>Genome- and Community-Level Interaction Insights into Carbon Utilization and Element Cycling Functions of Hydrothermarchaeota in Hydrothermal Sediment.</title>
        <authorList>
            <person name="Zhou Z."/>
            <person name="Liu Y."/>
            <person name="Xu W."/>
            <person name="Pan J."/>
            <person name="Luo Z.H."/>
            <person name="Li M."/>
        </authorList>
    </citation>
    <scope>NUCLEOTIDE SEQUENCE [LARGE SCALE GENOMIC DNA]</scope>
    <source>
        <strain evidence="10">SpSt-1179</strain>
    </source>
</reference>
<name>A0A7C1CXL0_9BACT</name>
<dbReference type="PANTHER" id="PTHR43401:SF2">
    <property type="entry name" value="L-THREONINE 3-DEHYDROGENASE"/>
    <property type="match status" value="1"/>
</dbReference>
<dbReference type="NCBIfam" id="NF003808">
    <property type="entry name" value="PRK05396.1"/>
    <property type="match status" value="1"/>
</dbReference>
<dbReference type="EMBL" id="DSBT01000346">
    <property type="protein sequence ID" value="HDP78769.1"/>
    <property type="molecule type" value="Genomic_DNA"/>
</dbReference>
<comment type="cofactor">
    <cofactor evidence="1 8">
        <name>Zn(2+)</name>
        <dbReference type="ChEBI" id="CHEBI:29105"/>
    </cofactor>
</comment>
<dbReference type="GO" id="GO:0006567">
    <property type="term" value="P:L-threonine catabolic process"/>
    <property type="evidence" value="ECO:0007669"/>
    <property type="project" value="UniProtKB-UniRule"/>
</dbReference>
<dbReference type="GO" id="GO:0008743">
    <property type="term" value="F:L-threonine 3-dehydrogenase activity"/>
    <property type="evidence" value="ECO:0007669"/>
    <property type="project" value="UniProtKB-UniRule"/>
</dbReference>
<evidence type="ECO:0000313" key="10">
    <source>
        <dbReference type="EMBL" id="HDP78769.1"/>
    </source>
</evidence>
<evidence type="ECO:0000256" key="2">
    <source>
        <dbReference type="ARBA" id="ARBA00022490"/>
    </source>
</evidence>
<dbReference type="InterPro" id="IPR013154">
    <property type="entry name" value="ADH-like_N"/>
</dbReference>
<evidence type="ECO:0000256" key="8">
    <source>
        <dbReference type="RuleBase" id="RU361277"/>
    </source>
</evidence>
<protein>
    <recommendedName>
        <fullName evidence="7">L-threonine 3-dehydrogenase</fullName>
        <ecNumber evidence="7">1.1.1.103</ecNumber>
    </recommendedName>
</protein>
<dbReference type="SMART" id="SM00829">
    <property type="entry name" value="PKS_ER"/>
    <property type="match status" value="1"/>
</dbReference>
<dbReference type="InterPro" id="IPR011032">
    <property type="entry name" value="GroES-like_sf"/>
</dbReference>
<organism evidence="10">
    <name type="scientific">Mesotoga infera</name>
    <dbReference type="NCBI Taxonomy" id="1236046"/>
    <lineage>
        <taxon>Bacteria</taxon>
        <taxon>Thermotogati</taxon>
        <taxon>Thermotogota</taxon>
        <taxon>Thermotogae</taxon>
        <taxon>Kosmotogales</taxon>
        <taxon>Kosmotogaceae</taxon>
        <taxon>Mesotoga</taxon>
    </lineage>
</organism>
<dbReference type="GO" id="GO:0008270">
    <property type="term" value="F:zinc ion binding"/>
    <property type="evidence" value="ECO:0007669"/>
    <property type="project" value="InterPro"/>
</dbReference>
<dbReference type="InterPro" id="IPR036291">
    <property type="entry name" value="NAD(P)-bd_dom_sf"/>
</dbReference>
<feature type="domain" description="Enoyl reductase (ER)" evidence="9">
    <location>
        <begin position="15"/>
        <end position="346"/>
    </location>
</feature>
<dbReference type="PANTHER" id="PTHR43401">
    <property type="entry name" value="L-THREONINE 3-DEHYDROGENASE"/>
    <property type="match status" value="1"/>
</dbReference>
<evidence type="ECO:0000256" key="6">
    <source>
        <dbReference type="ARBA" id="ARBA00023027"/>
    </source>
</evidence>
<evidence type="ECO:0000256" key="7">
    <source>
        <dbReference type="NCBIfam" id="TIGR00692"/>
    </source>
</evidence>
<keyword evidence="4 8" id="KW-0862">Zinc</keyword>
<dbReference type="Gene3D" id="3.90.180.10">
    <property type="entry name" value="Medium-chain alcohol dehydrogenases, catalytic domain"/>
    <property type="match status" value="1"/>
</dbReference>
<dbReference type="AlphaFoldDB" id="A0A7C1CXL0"/>
<dbReference type="InterPro" id="IPR002328">
    <property type="entry name" value="ADH_Zn_CS"/>
</dbReference>
<evidence type="ECO:0000256" key="1">
    <source>
        <dbReference type="ARBA" id="ARBA00001947"/>
    </source>
</evidence>
<dbReference type="InterPro" id="IPR013149">
    <property type="entry name" value="ADH-like_C"/>
</dbReference>
<keyword evidence="3 8" id="KW-0479">Metal-binding</keyword>
<evidence type="ECO:0000259" key="9">
    <source>
        <dbReference type="SMART" id="SM00829"/>
    </source>
</evidence>
<keyword evidence="6" id="KW-0520">NAD</keyword>
<dbReference type="PROSITE" id="PS00059">
    <property type="entry name" value="ADH_ZINC"/>
    <property type="match status" value="1"/>
</dbReference>
<keyword evidence="2" id="KW-0963">Cytoplasm</keyword>
<dbReference type="InterPro" id="IPR020843">
    <property type="entry name" value="ER"/>
</dbReference>
<dbReference type="SUPFAM" id="SSF50129">
    <property type="entry name" value="GroES-like"/>
    <property type="match status" value="1"/>
</dbReference>
<gene>
    <name evidence="10" type="primary">tdh</name>
    <name evidence="10" type="ORF">ENN47_11450</name>
</gene>
<dbReference type="Gene3D" id="3.40.50.720">
    <property type="entry name" value="NAD(P)-binding Rossmann-like Domain"/>
    <property type="match status" value="1"/>
</dbReference>
<dbReference type="EC" id="1.1.1.103" evidence="7"/>
<dbReference type="InterPro" id="IPR050129">
    <property type="entry name" value="Zn_alcohol_dh"/>
</dbReference>
<comment type="similarity">
    <text evidence="8">Belongs to the zinc-containing alcohol dehydrogenase family.</text>
</comment>
<sequence length="348" mass="37858">MESETMIAIVKESPGPGLILKKVPVPGEPGPHDVLVKVKRASICGTDIHIYKWDEWSQKRIRPPQIGGHEFTGQVVKIGDNVTSVAVGDLVVSETHIPCQKCLQCRTGKMHICKNMQILGVHRDGVFAEYVRVPEIVLWKVDPSILPEYASIMEPFGNAVHTALVTDLTGKNVLITGAGPIGVMAVAVAKVAGAAQVFVSEIKEFRKDLARKMGADIVIDPTEEDLPSRVRALTEDNGADVLLEMSGNSTAFIQGLQSLTNGAVVSLLGVFPGELSFDINGLFTFKGLTMYGITGRKMFETWQVATQLLKNSRIDLSPVVTHILPADRFEEGFDVMKRGISGKVILEF</sequence>
<keyword evidence="5 10" id="KW-0560">Oxidoreductase</keyword>
<dbReference type="Pfam" id="PF08240">
    <property type="entry name" value="ADH_N"/>
    <property type="match status" value="1"/>
</dbReference>
<accession>A0A7C1CXL0</accession>